<protein>
    <recommendedName>
        <fullName evidence="4">VOC domain-containing protein</fullName>
    </recommendedName>
</protein>
<dbReference type="PATRIC" id="fig|1139996.3.peg.1386"/>
<dbReference type="Proteomes" id="UP000014136">
    <property type="component" value="Unassembled WGS sequence"/>
</dbReference>
<dbReference type="SUPFAM" id="SSF54593">
    <property type="entry name" value="Glyoxalase/Bleomycin resistance protein/Dihydroxybiphenyl dioxygenase"/>
    <property type="match status" value="1"/>
</dbReference>
<comment type="caution">
    <text evidence="2">The sequence shown here is derived from an EMBL/GenBank/DDBJ whole genome shotgun (WGS) entry which is preliminary data.</text>
</comment>
<evidence type="ECO:0000256" key="1">
    <source>
        <dbReference type="ARBA" id="ARBA00023251"/>
    </source>
</evidence>
<dbReference type="eggNOG" id="COG0346">
    <property type="taxonomic scope" value="Bacteria"/>
</dbReference>
<evidence type="ECO:0008006" key="4">
    <source>
        <dbReference type="Google" id="ProtNLM"/>
    </source>
</evidence>
<dbReference type="RefSeq" id="WP_016175200.1">
    <property type="nucleotide sequence ID" value="NZ_KE136389.1"/>
</dbReference>
<dbReference type="InterPro" id="IPR029068">
    <property type="entry name" value="Glyas_Bleomycin-R_OHBP_Dase"/>
</dbReference>
<dbReference type="HOGENOM" id="CLU_1198288_0_0_9"/>
<dbReference type="OrthoDB" id="6624781at2"/>
<dbReference type="GO" id="GO:0046677">
    <property type="term" value="P:response to antibiotic"/>
    <property type="evidence" value="ECO:0007669"/>
    <property type="project" value="UniProtKB-KW"/>
</dbReference>
<reference evidence="2 3" key="1">
    <citation type="submission" date="2013-03" db="EMBL/GenBank/DDBJ databases">
        <title>The Genome Sequence of Enterococcus saccharolyticus ATCC_43076 (Illumina only assembly).</title>
        <authorList>
            <consortium name="The Broad Institute Genomics Platform"/>
            <consortium name="The Broad Institute Genome Sequencing Center for Infectious Disease"/>
            <person name="Earl A."/>
            <person name="Russ C."/>
            <person name="Gilmore M."/>
            <person name="Surin D."/>
            <person name="Walker B."/>
            <person name="Young S."/>
            <person name="Zeng Q."/>
            <person name="Gargeya S."/>
            <person name="Fitzgerald M."/>
            <person name="Haas B."/>
            <person name="Abouelleil A."/>
            <person name="Allen A.W."/>
            <person name="Alvarado L."/>
            <person name="Arachchi H.M."/>
            <person name="Berlin A.M."/>
            <person name="Chapman S.B."/>
            <person name="Gainer-Dewar J."/>
            <person name="Goldberg J."/>
            <person name="Griggs A."/>
            <person name="Gujja S."/>
            <person name="Hansen M."/>
            <person name="Howarth C."/>
            <person name="Imamovic A."/>
            <person name="Ireland A."/>
            <person name="Larimer J."/>
            <person name="McCowan C."/>
            <person name="Murphy C."/>
            <person name="Pearson M."/>
            <person name="Poon T.W."/>
            <person name="Priest M."/>
            <person name="Roberts A."/>
            <person name="Saif S."/>
            <person name="Shea T."/>
            <person name="Sisk P."/>
            <person name="Sykes S."/>
            <person name="Wortman J."/>
            <person name="Nusbaum C."/>
            <person name="Birren B."/>
        </authorList>
    </citation>
    <scope>NUCLEOTIDE SEQUENCE [LARGE SCALE GENOMIC DNA]</scope>
    <source>
        <strain evidence="2 3">ATCC 43076</strain>
    </source>
</reference>
<proteinExistence type="predicted"/>
<evidence type="ECO:0000313" key="2">
    <source>
        <dbReference type="EMBL" id="EOT28883.1"/>
    </source>
</evidence>
<dbReference type="InterPro" id="IPR000335">
    <property type="entry name" value="Bleomycin-R"/>
</dbReference>
<accession>S0NJ14</accession>
<evidence type="ECO:0000313" key="3">
    <source>
        <dbReference type="Proteomes" id="UP000014136"/>
    </source>
</evidence>
<dbReference type="AlphaFoldDB" id="S0NJ14"/>
<dbReference type="Gene3D" id="3.10.180.10">
    <property type="entry name" value="2,3-Dihydroxybiphenyl 1,2-Dioxygenase, domain 1"/>
    <property type="match status" value="1"/>
</dbReference>
<sequence length="231" mass="27423">MKKMNVKQFVPALPAVDLKETVAFYEKLGFVNTYAENQRRGGYAIMTNDYFEFHLYTYKKLTIPTPTNIYIYEIENIDEWHKMLETNYIESVGKKLSRTGLPRMGIPKNLNFDRRFTMTDPNGNYFIFVQPFEQKKEHQIKSRFEKLYWESNTLAYSHESPIEAKKMLEIAIARHDVLNEKSEIAFQTYVLLVDCSYLLGNKTEAEMYYKEATKYLEKVVHKDEYFEDAMV</sequence>
<organism evidence="2 3">
    <name type="scientific">Enterococcus saccharolyticus subsp. saccharolyticus ATCC 43076</name>
    <dbReference type="NCBI Taxonomy" id="1139996"/>
    <lineage>
        <taxon>Bacteria</taxon>
        <taxon>Bacillati</taxon>
        <taxon>Bacillota</taxon>
        <taxon>Bacilli</taxon>
        <taxon>Lactobacillales</taxon>
        <taxon>Enterococcaceae</taxon>
        <taxon>Enterococcus</taxon>
    </lineage>
</organism>
<keyword evidence="3" id="KW-1185">Reference proteome</keyword>
<dbReference type="PRINTS" id="PR00311">
    <property type="entry name" value="BLEOMYCINRST"/>
</dbReference>
<keyword evidence="1" id="KW-0046">Antibiotic resistance</keyword>
<dbReference type="STRING" id="41997.RV16_GL001652"/>
<name>S0NJ14_9ENTE</name>
<dbReference type="EMBL" id="AHYT01000005">
    <property type="protein sequence ID" value="EOT28883.1"/>
    <property type="molecule type" value="Genomic_DNA"/>
</dbReference>
<gene>
    <name evidence="2" type="ORF">OMQ_01405</name>
</gene>